<dbReference type="InterPro" id="IPR006118">
    <property type="entry name" value="Recombinase_CS"/>
</dbReference>
<protein>
    <submittedName>
        <fullName evidence="8">Recombinase family protein</fullName>
    </submittedName>
</protein>
<dbReference type="GO" id="GO:0015074">
    <property type="term" value="P:DNA integration"/>
    <property type="evidence" value="ECO:0007669"/>
    <property type="project" value="UniProtKB-KW"/>
</dbReference>
<reference evidence="8" key="1">
    <citation type="submission" date="2021-03" db="EMBL/GenBank/DDBJ databases">
        <title>Leucobacter chromiisoli sp. nov., isolated from chromium-containing soil of chemical plant.</title>
        <authorList>
            <person name="Xu Z."/>
        </authorList>
    </citation>
    <scope>NUCLEOTIDE SEQUENCE</scope>
    <source>
        <strain evidence="8">S27</strain>
    </source>
</reference>
<dbReference type="PANTHER" id="PTHR30461:SF26">
    <property type="entry name" value="RESOLVASE HOMOLOG YNEB"/>
    <property type="match status" value="1"/>
</dbReference>
<dbReference type="EMBL" id="JAGDYM010000011">
    <property type="protein sequence ID" value="MBO1902242.1"/>
    <property type="molecule type" value="Genomic_DNA"/>
</dbReference>
<dbReference type="InterPro" id="IPR036162">
    <property type="entry name" value="Resolvase-like_N_sf"/>
</dbReference>
<dbReference type="GO" id="GO:0000150">
    <property type="term" value="F:DNA strand exchange activity"/>
    <property type="evidence" value="ECO:0007669"/>
    <property type="project" value="InterPro"/>
</dbReference>
<accession>A0A939MPA4</accession>
<proteinExistence type="inferred from homology"/>
<keyword evidence="4" id="KW-0233">DNA recombination</keyword>
<comment type="similarity">
    <text evidence="1">Belongs to the site-specific recombinase resolvase family.</text>
</comment>
<organism evidence="8 9">
    <name type="scientific">Leucobacter weissii</name>
    <dbReference type="NCBI Taxonomy" id="1983706"/>
    <lineage>
        <taxon>Bacteria</taxon>
        <taxon>Bacillati</taxon>
        <taxon>Actinomycetota</taxon>
        <taxon>Actinomycetes</taxon>
        <taxon>Micrococcales</taxon>
        <taxon>Microbacteriaceae</taxon>
        <taxon>Leucobacter</taxon>
    </lineage>
</organism>
<dbReference type="Gene3D" id="3.40.50.1390">
    <property type="entry name" value="Resolvase, N-terminal catalytic domain"/>
    <property type="match status" value="1"/>
</dbReference>
<dbReference type="SMART" id="SM00857">
    <property type="entry name" value="Resolvase"/>
    <property type="match status" value="1"/>
</dbReference>
<dbReference type="InterPro" id="IPR006119">
    <property type="entry name" value="Resolv_N"/>
</dbReference>
<keyword evidence="2" id="KW-0229">DNA integration</keyword>
<keyword evidence="3" id="KW-0238">DNA-binding</keyword>
<dbReference type="PROSITE" id="PS00397">
    <property type="entry name" value="RECOMBINASES_1"/>
    <property type="match status" value="1"/>
</dbReference>
<evidence type="ECO:0000259" key="7">
    <source>
        <dbReference type="PROSITE" id="PS51736"/>
    </source>
</evidence>
<dbReference type="AlphaFoldDB" id="A0A939MPA4"/>
<evidence type="ECO:0000313" key="8">
    <source>
        <dbReference type="EMBL" id="MBO1902242.1"/>
    </source>
</evidence>
<feature type="domain" description="Resolvase/invertase-type recombinase catalytic" evidence="7">
    <location>
        <begin position="3"/>
        <end position="148"/>
    </location>
</feature>
<gene>
    <name evidence="8" type="ORF">J4H92_09820</name>
</gene>
<comment type="caution">
    <text evidence="8">The sequence shown here is derived from an EMBL/GenBank/DDBJ whole genome shotgun (WGS) entry which is preliminary data.</text>
</comment>
<evidence type="ECO:0000256" key="4">
    <source>
        <dbReference type="ARBA" id="ARBA00023172"/>
    </source>
</evidence>
<dbReference type="Proteomes" id="UP000664382">
    <property type="component" value="Unassembled WGS sequence"/>
</dbReference>
<evidence type="ECO:0000313" key="9">
    <source>
        <dbReference type="Proteomes" id="UP000664382"/>
    </source>
</evidence>
<keyword evidence="9" id="KW-1185">Reference proteome</keyword>
<evidence type="ECO:0000256" key="6">
    <source>
        <dbReference type="PROSITE-ProRule" id="PRU10137"/>
    </source>
</evidence>
<name>A0A939MPA4_9MICO</name>
<dbReference type="SUPFAM" id="SSF53041">
    <property type="entry name" value="Resolvase-like"/>
    <property type="match status" value="1"/>
</dbReference>
<dbReference type="GO" id="GO:0003677">
    <property type="term" value="F:DNA binding"/>
    <property type="evidence" value="ECO:0007669"/>
    <property type="project" value="UniProtKB-KW"/>
</dbReference>
<dbReference type="InterPro" id="IPR050639">
    <property type="entry name" value="SSR_resolvase"/>
</dbReference>
<evidence type="ECO:0000256" key="3">
    <source>
        <dbReference type="ARBA" id="ARBA00023125"/>
    </source>
</evidence>
<dbReference type="PROSITE" id="PS51736">
    <property type="entry name" value="RECOMBINASES_3"/>
    <property type="match status" value="1"/>
</dbReference>
<evidence type="ECO:0000256" key="1">
    <source>
        <dbReference type="ARBA" id="ARBA00009913"/>
    </source>
</evidence>
<sequence length="244" mass="27782">MSKKYGYVRASTLEQLNTLEIQHSELTDEGCHEIFVDRISGEKNIDSGDIDLEQEWNRMRAKIEPGDQVVVVSQSRLGRKSYEVLYAVGKLIEKGASLKVLEDGRIYDDLDNFEQNLNLAFHSVVDHNERVEIKRRTKKALNYLSANGIKLGRKPRLSNAHIAYIHQLRDQGLGYQAISKAVRVYSAKHRREQPISPTTVQKVLKGTYGPSLEEWEANNEKARTQMAKIAVAVKHIEAEERARA</sequence>
<feature type="active site" description="O-(5'-phospho-DNA)-serine intermediate" evidence="5 6">
    <location>
        <position position="11"/>
    </location>
</feature>
<evidence type="ECO:0000256" key="5">
    <source>
        <dbReference type="PIRSR" id="PIRSR606118-50"/>
    </source>
</evidence>
<dbReference type="Pfam" id="PF00239">
    <property type="entry name" value="Resolvase"/>
    <property type="match status" value="1"/>
</dbReference>
<evidence type="ECO:0000256" key="2">
    <source>
        <dbReference type="ARBA" id="ARBA00022908"/>
    </source>
</evidence>
<dbReference type="RefSeq" id="WP_208098011.1">
    <property type="nucleotide sequence ID" value="NZ_JAGDYM010000011.1"/>
</dbReference>
<dbReference type="PANTHER" id="PTHR30461">
    <property type="entry name" value="DNA-INVERTASE FROM LAMBDOID PROPHAGE"/>
    <property type="match status" value="1"/>
</dbReference>